<organism evidence="1 2">
    <name type="scientific">Pseudomonas amygdali pv. lachrymans</name>
    <name type="common">Pseudomonas syringae pv. lachrymans</name>
    <dbReference type="NCBI Taxonomy" id="53707"/>
    <lineage>
        <taxon>Bacteria</taxon>
        <taxon>Pseudomonadati</taxon>
        <taxon>Pseudomonadota</taxon>
        <taxon>Gammaproteobacteria</taxon>
        <taxon>Pseudomonadales</taxon>
        <taxon>Pseudomonadaceae</taxon>
        <taxon>Pseudomonas</taxon>
        <taxon>Pseudomonas amygdali</taxon>
    </lineage>
</organism>
<reference evidence="1 2" key="1">
    <citation type="submission" date="2018-08" db="EMBL/GenBank/DDBJ databases">
        <title>Recombination of ecologically and evolutionarily significant loci maintains genetic cohesion in the Pseudomonas syringae species complex.</title>
        <authorList>
            <person name="Dillon M."/>
            <person name="Thakur S."/>
            <person name="Almeida R.N.D."/>
            <person name="Weir B.S."/>
            <person name="Guttman D.S."/>
        </authorList>
    </citation>
    <scope>NUCLEOTIDE SEQUENCE [LARGE SCALE GENOMIC DNA]</scope>
    <source>
        <strain evidence="1 2">ICMP 3402</strain>
    </source>
</reference>
<proteinExistence type="predicted"/>
<evidence type="ECO:0000313" key="2">
    <source>
        <dbReference type="Proteomes" id="UP000271817"/>
    </source>
</evidence>
<dbReference type="AlphaFoldDB" id="A0AB37RCJ4"/>
<sequence length="63" mass="7155">MGSSQKLHCAQVGQFSTGRVGQFCIGTDNKRFMLLTKVIDDLLEPLLYYQFDFNRNRPGNTPS</sequence>
<protein>
    <submittedName>
        <fullName evidence="1">Uncharacterized protein</fullName>
    </submittedName>
</protein>
<evidence type="ECO:0000313" key="1">
    <source>
        <dbReference type="EMBL" id="RMU22179.1"/>
    </source>
</evidence>
<gene>
    <name evidence="1" type="ORF">ALP33_01190</name>
</gene>
<name>A0AB37RCJ4_PSEAV</name>
<comment type="caution">
    <text evidence="1">The sequence shown here is derived from an EMBL/GenBank/DDBJ whole genome shotgun (WGS) entry which is preliminary data.</text>
</comment>
<dbReference type="Proteomes" id="UP000271817">
    <property type="component" value="Unassembled WGS sequence"/>
</dbReference>
<dbReference type="EMBL" id="RBTW01000048">
    <property type="protein sequence ID" value="RMU22179.1"/>
    <property type="molecule type" value="Genomic_DNA"/>
</dbReference>
<accession>A0AB37RCJ4</accession>